<evidence type="ECO:0000313" key="3">
    <source>
        <dbReference type="EMBL" id="CAB4179023.1"/>
    </source>
</evidence>
<dbReference type="EMBL" id="LR796780">
    <property type="protein sequence ID" value="CAB4165977.1"/>
    <property type="molecule type" value="Genomic_DNA"/>
</dbReference>
<dbReference type="EMBL" id="LR796971">
    <property type="protein sequence ID" value="CAB4179023.1"/>
    <property type="molecule type" value="Genomic_DNA"/>
</dbReference>
<evidence type="ECO:0000313" key="2">
    <source>
        <dbReference type="EMBL" id="CAB4173158.1"/>
    </source>
</evidence>
<evidence type="ECO:0000313" key="4">
    <source>
        <dbReference type="EMBL" id="CAB4219921.1"/>
    </source>
</evidence>
<evidence type="ECO:0000313" key="1">
    <source>
        <dbReference type="EMBL" id="CAB4165977.1"/>
    </source>
</evidence>
<sequence>MYCSILVLQPVTKPRQRIRQMQTEYITRMIGRFMVAKALDQQNMGGTQQAARNLRKQGIPLAVALLILVGRV</sequence>
<dbReference type="EMBL" id="LR796896">
    <property type="protein sequence ID" value="CAB4173158.1"/>
    <property type="molecule type" value="Genomic_DNA"/>
</dbReference>
<gene>
    <name evidence="3" type="ORF">UFOVP1025_25</name>
    <name evidence="4" type="ORF">UFOVP1628_28</name>
    <name evidence="1" type="ORF">UFOVP852_9</name>
    <name evidence="2" type="ORF">UFOVP948_32</name>
</gene>
<organism evidence="1">
    <name type="scientific">uncultured Caudovirales phage</name>
    <dbReference type="NCBI Taxonomy" id="2100421"/>
    <lineage>
        <taxon>Viruses</taxon>
        <taxon>Duplodnaviria</taxon>
        <taxon>Heunggongvirae</taxon>
        <taxon>Uroviricota</taxon>
        <taxon>Caudoviricetes</taxon>
        <taxon>Peduoviridae</taxon>
        <taxon>Maltschvirus</taxon>
        <taxon>Maltschvirus maltsch</taxon>
    </lineage>
</organism>
<protein>
    <submittedName>
        <fullName evidence="1">Uncharacterized protein</fullName>
    </submittedName>
</protein>
<dbReference type="EMBL" id="LR797488">
    <property type="protein sequence ID" value="CAB4219921.1"/>
    <property type="molecule type" value="Genomic_DNA"/>
</dbReference>
<reference evidence="1" key="1">
    <citation type="submission" date="2020-04" db="EMBL/GenBank/DDBJ databases">
        <authorList>
            <person name="Chiriac C."/>
            <person name="Salcher M."/>
            <person name="Ghai R."/>
            <person name="Kavagutti S V."/>
        </authorList>
    </citation>
    <scope>NUCLEOTIDE SEQUENCE</scope>
</reference>
<accession>A0A6J5P3W6</accession>
<proteinExistence type="predicted"/>
<name>A0A6J5P3W6_9CAUD</name>